<name>A0A6N7EL86_9MICO</name>
<comment type="caution">
    <text evidence="1">The sequence shown here is derived from an EMBL/GenBank/DDBJ whole genome shotgun (WGS) entry which is preliminary data.</text>
</comment>
<evidence type="ECO:0000313" key="2">
    <source>
        <dbReference type="Proteomes" id="UP000437709"/>
    </source>
</evidence>
<reference evidence="1 2" key="1">
    <citation type="submission" date="2019-10" db="EMBL/GenBank/DDBJ databases">
        <title>Georgenia wutianyii sp. nov. and Georgenia yuyongxinii sp. nov. isolated from plateau pika (Ochotona curzoniae) in the Qinghai-Tibet plateau of China.</title>
        <authorList>
            <person name="Tian Z."/>
        </authorList>
    </citation>
    <scope>NUCLEOTIDE SEQUENCE [LARGE SCALE GENOMIC DNA]</scope>
    <source>
        <strain evidence="1 2">JCM 19765</strain>
    </source>
</reference>
<dbReference type="EMBL" id="WHPC01000032">
    <property type="protein sequence ID" value="MPV37315.1"/>
    <property type="molecule type" value="Genomic_DNA"/>
</dbReference>
<proteinExistence type="predicted"/>
<dbReference type="InterPro" id="IPR006521">
    <property type="entry name" value="Tail_protein_I"/>
</dbReference>
<dbReference type="Pfam" id="PF09684">
    <property type="entry name" value="Tail_P2_I"/>
    <property type="match status" value="1"/>
</dbReference>
<protein>
    <submittedName>
        <fullName evidence="1">Uncharacterized protein</fullName>
    </submittedName>
</protein>
<accession>A0A6N7EL86</accession>
<evidence type="ECO:0000313" key="1">
    <source>
        <dbReference type="EMBL" id="MPV37315.1"/>
    </source>
</evidence>
<dbReference type="Proteomes" id="UP000437709">
    <property type="component" value="Unassembled WGS sequence"/>
</dbReference>
<gene>
    <name evidence="1" type="ORF">GB881_09675</name>
</gene>
<dbReference type="AlphaFoldDB" id="A0A6N7EL86"/>
<keyword evidence="2" id="KW-1185">Reference proteome</keyword>
<dbReference type="RefSeq" id="WP_152196114.1">
    <property type="nucleotide sequence ID" value="NZ_VUKD01000004.1"/>
</dbReference>
<sequence length="712" mass="73886">MSTADRLLDLLPVHVRARDEATGGLLRALLDAAGHELEVLEDDLDALYASWFIETCPEWVVPYLADLVGVEDLPPDLSGGPGGLGGAAAGAALSRRAFVANTLAYRRRKGTPGALEQVARDVTGWPARVVELYRLLATSTHSRHVRLDRPATASLRDADALDLRSGARGALESLAHSAEVRRIATGRGRYGIPNVGVFLFGDRANAFAAQRDEVAWPEATPTPAGWAVHPLGLDTPLFAVPAEQHVDALAREEELPVPLRPRRLLALLRAARAAGADPETLPVGVQVDDDDPLEPVRVRVCRLEDLATVLGSDPPAALPGWQAMVDTVTGRVHTYLDGSPATPDRVRVLHAYGSTADIGAGPYDRTGVHEDLLQSQGYVGDGGGAAVRAQVAVGPALGLADALAAAEAEWTAPGSPAGGTYVVSVGDSDRHVGDLAVHVPTATRLVVVAAAWRGRTLPLGDVVPPVPGVYGTEGLRPVVVGDLRVTGDPGSAVLLDGLVVTGDVVVGPGDLGDLTLGQCTVAGVRVEAAAEPNENCRVRLVRSLVGRVVLAGTVPALDLVDAVVDAPAGTAVDASGTHLSVSGATVRGTVGVRVLDASSAILDGTVTAEHRQTGCVRFSYVGPGSRVPRRYRCVPGADGAPAPRPVYAAQDAGSPGYLALSRDCSPLIAAGGEDESEMGAHHHLHRPQRLAAAGRLLAPYVPVGLETGIFRS</sequence>
<organism evidence="1 2">
    <name type="scientific">Georgenia subflava</name>
    <dbReference type="NCBI Taxonomy" id="1622177"/>
    <lineage>
        <taxon>Bacteria</taxon>
        <taxon>Bacillati</taxon>
        <taxon>Actinomycetota</taxon>
        <taxon>Actinomycetes</taxon>
        <taxon>Micrococcales</taxon>
        <taxon>Bogoriellaceae</taxon>
        <taxon>Georgenia</taxon>
    </lineage>
</organism>
<dbReference type="OrthoDB" id="626916at2"/>